<dbReference type="Proteomes" id="UP000434412">
    <property type="component" value="Unassembled WGS sequence"/>
</dbReference>
<dbReference type="EMBL" id="WPVZ01000264">
    <property type="protein sequence ID" value="MVL44618.1"/>
    <property type="molecule type" value="Genomic_DNA"/>
</dbReference>
<feature type="non-terminal residue" evidence="2">
    <location>
        <position position="1"/>
    </location>
</feature>
<dbReference type="AlphaFoldDB" id="A0A6B0CZB8"/>
<organism evidence="2 4">
    <name type="scientific">Staphylococcus aureus</name>
    <dbReference type="NCBI Taxonomy" id="1280"/>
    <lineage>
        <taxon>Bacteria</taxon>
        <taxon>Bacillati</taxon>
        <taxon>Bacillota</taxon>
        <taxon>Bacilli</taxon>
        <taxon>Bacillales</taxon>
        <taxon>Staphylococcaceae</taxon>
        <taxon>Staphylococcus</taxon>
    </lineage>
</organism>
<evidence type="ECO:0000313" key="1">
    <source>
        <dbReference type="EMBL" id="MVI55355.1"/>
    </source>
</evidence>
<reference evidence="3 4" key="1">
    <citation type="submission" date="2019-11" db="EMBL/GenBank/DDBJ databases">
        <title>Implementation of targeted gown and glove precautions to prevent Staphylococcus aureus acquisition in community-based nursing homes.</title>
        <authorList>
            <person name="Stine O.C."/>
        </authorList>
    </citation>
    <scope>NUCLEOTIDE SEQUENCE [LARGE SCALE GENOMIC DNA]</scope>
    <source>
        <strain evidence="2 4">S_2023.LVRQ.AN</strain>
        <strain evidence="1 3">S_4031.LGMP.AI</strain>
    </source>
</reference>
<evidence type="ECO:0000313" key="2">
    <source>
        <dbReference type="EMBL" id="MVL44618.1"/>
    </source>
</evidence>
<sequence>PRSESFSGNIENTESAKIIFDIFK</sequence>
<gene>
    <name evidence="1" type="ORF">GO793_05705</name>
    <name evidence="2" type="ORF">GO941_03830</name>
</gene>
<dbReference type="Proteomes" id="UP000433366">
    <property type="component" value="Unassembled WGS sequence"/>
</dbReference>
<proteinExistence type="predicted"/>
<protein>
    <submittedName>
        <fullName evidence="2">Alkaline phosphatase</fullName>
    </submittedName>
</protein>
<dbReference type="EMBL" id="WPRH01000373">
    <property type="protein sequence ID" value="MVI55355.1"/>
    <property type="molecule type" value="Genomic_DNA"/>
</dbReference>
<evidence type="ECO:0000313" key="3">
    <source>
        <dbReference type="Proteomes" id="UP000433366"/>
    </source>
</evidence>
<evidence type="ECO:0000313" key="4">
    <source>
        <dbReference type="Proteomes" id="UP000434412"/>
    </source>
</evidence>
<comment type="caution">
    <text evidence="2">The sequence shown here is derived from an EMBL/GenBank/DDBJ whole genome shotgun (WGS) entry which is preliminary data.</text>
</comment>
<accession>A0A6B0CZB8</accession>
<name>A0A6B0CZB8_STAAU</name>